<dbReference type="Gene3D" id="3.90.1150.10">
    <property type="entry name" value="Aspartate Aminotransferase, domain 1"/>
    <property type="match status" value="1"/>
</dbReference>
<dbReference type="InterPro" id="IPR015424">
    <property type="entry name" value="PyrdxlP-dep_Trfase"/>
</dbReference>
<dbReference type="Pfam" id="PF01053">
    <property type="entry name" value="Cys_Met_Meta_PP"/>
    <property type="match status" value="2"/>
</dbReference>
<comment type="similarity">
    <text evidence="2 4">Belongs to the trans-sulfuration enzymes family.</text>
</comment>
<evidence type="ECO:0000256" key="1">
    <source>
        <dbReference type="ARBA" id="ARBA00001933"/>
    </source>
</evidence>
<dbReference type="PANTHER" id="PTHR11808">
    <property type="entry name" value="TRANS-SULFURATION ENZYME FAMILY MEMBER"/>
    <property type="match status" value="1"/>
</dbReference>
<comment type="caution">
    <text evidence="6">The sequence shown here is derived from an EMBL/GenBank/DDBJ whole genome shotgun (WGS) entry which is preliminary data.</text>
</comment>
<dbReference type="Gene3D" id="3.40.640.10">
    <property type="entry name" value="Type I PLP-dependent aspartate aminotransferase-like (Major domain)"/>
    <property type="match status" value="1"/>
</dbReference>
<evidence type="ECO:0000313" key="6">
    <source>
        <dbReference type="EMBL" id="GAA3711004.1"/>
    </source>
</evidence>
<evidence type="ECO:0000313" key="7">
    <source>
        <dbReference type="Proteomes" id="UP001501536"/>
    </source>
</evidence>
<gene>
    <name evidence="6" type="ORF">GCM10022377_25630</name>
</gene>
<evidence type="ECO:0000256" key="3">
    <source>
        <dbReference type="ARBA" id="ARBA00022898"/>
    </source>
</evidence>
<evidence type="ECO:0000256" key="4">
    <source>
        <dbReference type="RuleBase" id="RU362118"/>
    </source>
</evidence>
<feature type="region of interest" description="Disordered" evidence="5">
    <location>
        <begin position="1"/>
        <end position="31"/>
    </location>
</feature>
<reference evidence="7" key="1">
    <citation type="journal article" date="2019" name="Int. J. Syst. Evol. Microbiol.">
        <title>The Global Catalogue of Microorganisms (GCM) 10K type strain sequencing project: providing services to taxonomists for standard genome sequencing and annotation.</title>
        <authorList>
            <consortium name="The Broad Institute Genomics Platform"/>
            <consortium name="The Broad Institute Genome Sequencing Center for Infectious Disease"/>
            <person name="Wu L."/>
            <person name="Ma J."/>
        </authorList>
    </citation>
    <scope>NUCLEOTIDE SEQUENCE [LARGE SCALE GENOMIC DNA]</scope>
    <source>
        <strain evidence="7">JCM 16961</strain>
    </source>
</reference>
<dbReference type="EMBL" id="BAABCJ010000007">
    <property type="protein sequence ID" value="GAA3711004.1"/>
    <property type="molecule type" value="Genomic_DNA"/>
</dbReference>
<dbReference type="Proteomes" id="UP001501536">
    <property type="component" value="Unassembled WGS sequence"/>
</dbReference>
<evidence type="ECO:0000256" key="5">
    <source>
        <dbReference type="SAM" id="MobiDB-lite"/>
    </source>
</evidence>
<comment type="cofactor">
    <cofactor evidence="1 4">
        <name>pyridoxal 5'-phosphate</name>
        <dbReference type="ChEBI" id="CHEBI:597326"/>
    </cofactor>
</comment>
<dbReference type="CDD" id="cd00614">
    <property type="entry name" value="CGS_like"/>
    <property type="match status" value="1"/>
</dbReference>
<dbReference type="PROSITE" id="PS00868">
    <property type="entry name" value="CYS_MET_METAB_PP"/>
    <property type="match status" value="1"/>
</dbReference>
<dbReference type="SUPFAM" id="SSF53383">
    <property type="entry name" value="PLP-dependent transferases"/>
    <property type="match status" value="1"/>
</dbReference>
<sequence>MSEGTAEQGTGQFSPHGSPAGGHGHGQGLAPDSVVVAAGRPPHETDEPVNPPIVLSSTFRGAGLPDAGERGYARFTNPTWDPFEATLAELERADQPALAFGSGMAAIAAAMSLLPARGTVVLPRHSYNGSLAIVGDLTRRTGLRVVHVDIADTDAVVAALDAAPLDAAPLDAAPAEAAGAAGDAGPSTLLWVESPTNPMLEVADLPAILAAARERGILTVVDNTFSTPLLQRPLESGADVVVHSATKYLGGHSDVILGAVVTSSAALRERLLAYRTLHGAIAGPFETWLTLRGMRTLAVRLERSQATAQLLAERLAAHPAVESVRYPGLPGDPGHARAAAQMDGFGSVVSIAVAPAGAGNDAAGNDDGAEAGLRAADAVVAALRLWTPATSLGGVESLAERRRRHPGEAPTVPENLVRLSVGIENAEDLWADLARALDHGAGARA</sequence>
<protein>
    <submittedName>
        <fullName evidence="6">Cystathionine gamma-synthase</fullName>
    </submittedName>
</protein>
<proteinExistence type="inferred from homology"/>
<dbReference type="InterPro" id="IPR054542">
    <property type="entry name" value="Cys_met_metab_PP"/>
</dbReference>
<dbReference type="InterPro" id="IPR015421">
    <property type="entry name" value="PyrdxlP-dep_Trfase_major"/>
</dbReference>
<keyword evidence="3 4" id="KW-0663">Pyridoxal phosphate</keyword>
<dbReference type="PIRSF" id="PIRSF001434">
    <property type="entry name" value="CGS"/>
    <property type="match status" value="1"/>
</dbReference>
<name>A0ABP7DWJ1_9MICC</name>
<organism evidence="6 7">
    <name type="scientific">Zhihengliuella alba</name>
    <dbReference type="NCBI Taxonomy" id="547018"/>
    <lineage>
        <taxon>Bacteria</taxon>
        <taxon>Bacillati</taxon>
        <taxon>Actinomycetota</taxon>
        <taxon>Actinomycetes</taxon>
        <taxon>Micrococcales</taxon>
        <taxon>Micrococcaceae</taxon>
        <taxon>Zhihengliuella</taxon>
    </lineage>
</organism>
<evidence type="ECO:0000256" key="2">
    <source>
        <dbReference type="ARBA" id="ARBA00009077"/>
    </source>
</evidence>
<dbReference type="InterPro" id="IPR000277">
    <property type="entry name" value="Cys/Met-Metab_PyrdxlP-dep_enz"/>
</dbReference>
<keyword evidence="7" id="KW-1185">Reference proteome</keyword>
<dbReference type="InterPro" id="IPR015422">
    <property type="entry name" value="PyrdxlP-dep_Trfase_small"/>
</dbReference>
<dbReference type="PANTHER" id="PTHR11808:SF15">
    <property type="entry name" value="CYSTATHIONINE GAMMA-LYASE"/>
    <property type="match status" value="1"/>
</dbReference>
<accession>A0ABP7DWJ1</accession>
<dbReference type="RefSeq" id="WP_344885409.1">
    <property type="nucleotide sequence ID" value="NZ_BAABCJ010000007.1"/>
</dbReference>
<feature type="compositionally biased region" description="Polar residues" evidence="5">
    <location>
        <begin position="1"/>
        <end position="13"/>
    </location>
</feature>